<reference evidence="1" key="1">
    <citation type="journal article" date="2015" name="Proc. Natl. Acad. Sci. U.S.A.">
        <title>Networks of energetic and metabolic interactions define dynamics in microbial communities.</title>
        <authorList>
            <person name="Embree M."/>
            <person name="Liu J.K."/>
            <person name="Al-Bassam M.M."/>
            <person name="Zengler K."/>
        </authorList>
    </citation>
    <scope>NUCLEOTIDE SEQUENCE</scope>
</reference>
<dbReference type="EMBL" id="LNQE01000362">
    <property type="protein sequence ID" value="KUG27096.1"/>
    <property type="molecule type" value="Genomic_DNA"/>
</dbReference>
<sequence length="285" mass="30713">MPHQDSDAPASHVYFPCMHAGLLPPRLAAVAAFFDPGLAAAAPESGEVRYRPPGLPLDQAELRAAIGQYEALEREVKNPRELDAFFSSRFEEIFPENSRGIEDALRDRMTPGRPKASRAGAVKAQLGLCLAWRMEEKILELSGLGGGVDRSMREFAENLGLSEEDAAELPPGLLEMTGLTDKDTLAGEFAGPWRPLLDAMLRFLPPGIVLVVTDARVAEAYAEAGLLDGDGSPAQAGGSLPEAAAGLFTAVVRPGWRLLLGNRPRPESPWLDAERTVLVPVNREE</sequence>
<organism evidence="1">
    <name type="scientific">hydrocarbon metagenome</name>
    <dbReference type="NCBI Taxonomy" id="938273"/>
    <lineage>
        <taxon>unclassified sequences</taxon>
        <taxon>metagenomes</taxon>
        <taxon>ecological metagenomes</taxon>
    </lineage>
</organism>
<dbReference type="AlphaFoldDB" id="A0A0W8G1N9"/>
<proteinExistence type="predicted"/>
<accession>A0A0W8G1N9</accession>
<evidence type="ECO:0000313" key="1">
    <source>
        <dbReference type="EMBL" id="KUG27096.1"/>
    </source>
</evidence>
<name>A0A0W8G1N9_9ZZZZ</name>
<protein>
    <submittedName>
        <fullName evidence="1">Uncharacterized protein</fullName>
    </submittedName>
</protein>
<gene>
    <name evidence="1" type="ORF">ASZ90_003051</name>
</gene>
<comment type="caution">
    <text evidence="1">The sequence shown here is derived from an EMBL/GenBank/DDBJ whole genome shotgun (WGS) entry which is preliminary data.</text>
</comment>